<keyword evidence="1" id="KW-0812">Transmembrane</keyword>
<evidence type="ECO:0000313" key="2">
    <source>
        <dbReference type="EMBL" id="JAA56418.1"/>
    </source>
</evidence>
<keyword evidence="1" id="KW-1133">Transmembrane helix</keyword>
<proteinExistence type="evidence at transcript level"/>
<protein>
    <submittedName>
        <fullName evidence="2">Uncharacterized protein</fullName>
    </submittedName>
</protein>
<evidence type="ECO:0000256" key="1">
    <source>
        <dbReference type="SAM" id="Phobius"/>
    </source>
</evidence>
<feature type="transmembrane region" description="Helical" evidence="1">
    <location>
        <begin position="85"/>
        <end position="104"/>
    </location>
</feature>
<dbReference type="AlphaFoldDB" id="L7LZU4"/>
<sequence>MYFFLFLTVHILIFLSSLSFSLYLLLSVLLSLVSTSFSCLLHSIYFSHYPCLSMYLCLFMSLFPLFLCIFLFLFHSIAFSPFLSIFYLFLLFPCSFRLTLALAVHGSRPCPINVAHTHLRYFALHCKENEEHLCQLMIVIVFNDGVQVMDSLNSFAVRGSYCCDFCARWHWSFLLTVSAQTDTSPFCKCMQKKINYHKMY</sequence>
<reference evidence="2" key="2">
    <citation type="journal article" date="2015" name="J. Proteomics">
        <title>Sexual differences in the sialomes of the zebra tick, Rhipicephalus pulchellus.</title>
        <authorList>
            <person name="Tan A.W."/>
            <person name="Francischetti I.M."/>
            <person name="Slovak M."/>
            <person name="Kini R.M."/>
            <person name="Ribeiro J.M."/>
        </authorList>
    </citation>
    <scope>NUCLEOTIDE SEQUENCE</scope>
    <source>
        <tissue evidence="2">Salivary gland</tissue>
    </source>
</reference>
<keyword evidence="1" id="KW-0472">Membrane</keyword>
<reference evidence="2" key="1">
    <citation type="submission" date="2012-11" db="EMBL/GenBank/DDBJ databases">
        <authorList>
            <person name="Lucero-Rivera Y.E."/>
            <person name="Tovar-Ramirez D."/>
        </authorList>
    </citation>
    <scope>NUCLEOTIDE SEQUENCE</scope>
    <source>
        <tissue evidence="2">Salivary gland</tissue>
    </source>
</reference>
<accession>L7LZU4</accession>
<feature type="transmembrane region" description="Helical" evidence="1">
    <location>
        <begin position="54"/>
        <end position="79"/>
    </location>
</feature>
<dbReference type="EMBL" id="GACK01008616">
    <property type="protein sequence ID" value="JAA56418.1"/>
    <property type="molecule type" value="mRNA"/>
</dbReference>
<organism evidence="2">
    <name type="scientific">Rhipicephalus pulchellus</name>
    <name type="common">Yellow backed tick</name>
    <name type="synonym">Dermacentor pulchellus</name>
    <dbReference type="NCBI Taxonomy" id="72859"/>
    <lineage>
        <taxon>Eukaryota</taxon>
        <taxon>Metazoa</taxon>
        <taxon>Ecdysozoa</taxon>
        <taxon>Arthropoda</taxon>
        <taxon>Chelicerata</taxon>
        <taxon>Arachnida</taxon>
        <taxon>Acari</taxon>
        <taxon>Parasitiformes</taxon>
        <taxon>Ixodida</taxon>
        <taxon>Ixodoidea</taxon>
        <taxon>Ixodidae</taxon>
        <taxon>Rhipicephalinae</taxon>
        <taxon>Rhipicephalus</taxon>
        <taxon>Rhipicephalus</taxon>
    </lineage>
</organism>
<name>L7LZU4_RHIPC</name>